<comment type="caution">
    <text evidence="1">The sequence shown here is derived from an EMBL/GenBank/DDBJ whole genome shotgun (WGS) entry which is preliminary data.</text>
</comment>
<evidence type="ECO:0000313" key="1">
    <source>
        <dbReference type="EMBL" id="TDF72810.1"/>
    </source>
</evidence>
<gene>
    <name evidence="1" type="ORF">E0946_05195</name>
</gene>
<sequence length="215" mass="25258">MNTGSDKKELILDSAIELFNRWGYAKTSVDEIARAAHIAKSTIYYYFPSKENLFIAAIEEKAEEFFNKLTTAIEAAEKFEDKLSCFLSLPITCIFQNMPLLANAMQQIPPDYFTSLLIKRNEYRQRMNNLLAEIMNYGKKQGIINEKINSEHFSEMINDWFIMGDYWNEGDNKNRILKRLERDHVLMVQLLLYGILKRDTAKPRTRKKVNKRKIQ</sequence>
<protein>
    <submittedName>
        <fullName evidence="1">TetR/AcrR family transcriptional regulator</fullName>
    </submittedName>
</protein>
<accession>A0AC61QIM7</accession>
<name>A0AC61QIM7_9BACT</name>
<reference evidence="1" key="1">
    <citation type="submission" date="2019-03" db="EMBL/GenBank/DDBJ databases">
        <title>Candidatus Syntrophosphaera thermopropionivorans: a novel player in syntrophic propionate oxidation during anaerobic digestion.</title>
        <authorList>
            <person name="Dyksma S."/>
        </authorList>
    </citation>
    <scope>NUCLEOTIDE SEQUENCE</scope>
    <source>
        <strain evidence="1">W5</strain>
    </source>
</reference>
<proteinExistence type="predicted"/>
<organism evidence="1 2">
    <name type="scientific">Candidatus Syntrophosphaera thermopropionivorans</name>
    <dbReference type="NCBI Taxonomy" id="2593015"/>
    <lineage>
        <taxon>Bacteria</taxon>
        <taxon>Pseudomonadati</taxon>
        <taxon>Candidatus Cloacimonadota</taxon>
        <taxon>Candidatus Cloacimonadia</taxon>
        <taxon>Candidatus Cloacimonadales</taxon>
        <taxon>Candidatus Cloacimonadaceae</taxon>
        <taxon>Candidatus Syntrophosphaera</taxon>
    </lineage>
</organism>
<keyword evidence="2" id="KW-1185">Reference proteome</keyword>
<evidence type="ECO:0000313" key="2">
    <source>
        <dbReference type="Proteomes" id="UP000294588"/>
    </source>
</evidence>
<dbReference type="Proteomes" id="UP000294588">
    <property type="component" value="Unassembled WGS sequence"/>
</dbReference>
<dbReference type="EMBL" id="SMOG01000015">
    <property type="protein sequence ID" value="TDF72810.1"/>
    <property type="molecule type" value="Genomic_DNA"/>
</dbReference>